<organism evidence="1 2">
    <name type="scientific">Haladaptatus litoreus</name>
    <dbReference type="NCBI Taxonomy" id="553468"/>
    <lineage>
        <taxon>Archaea</taxon>
        <taxon>Methanobacteriati</taxon>
        <taxon>Methanobacteriota</taxon>
        <taxon>Stenosarchaea group</taxon>
        <taxon>Halobacteria</taxon>
        <taxon>Halobacteriales</taxon>
        <taxon>Haladaptataceae</taxon>
        <taxon>Haladaptatus</taxon>
    </lineage>
</organism>
<dbReference type="EMBL" id="FTNO01000008">
    <property type="protein sequence ID" value="SIR96476.1"/>
    <property type="molecule type" value="Genomic_DNA"/>
</dbReference>
<dbReference type="Proteomes" id="UP000186914">
    <property type="component" value="Unassembled WGS sequence"/>
</dbReference>
<accession>A0A1N7F864</accession>
<keyword evidence="2" id="KW-1185">Reference proteome</keyword>
<evidence type="ECO:0008006" key="3">
    <source>
        <dbReference type="Google" id="ProtNLM"/>
    </source>
</evidence>
<reference evidence="2" key="1">
    <citation type="submission" date="2017-01" db="EMBL/GenBank/DDBJ databases">
        <authorList>
            <person name="Varghese N."/>
            <person name="Submissions S."/>
        </authorList>
    </citation>
    <scope>NUCLEOTIDE SEQUENCE [LARGE SCALE GENOMIC DNA]</scope>
    <source>
        <strain evidence="2">CGMCC 1.7737</strain>
    </source>
</reference>
<evidence type="ECO:0000313" key="1">
    <source>
        <dbReference type="EMBL" id="SIR96476.1"/>
    </source>
</evidence>
<name>A0A1N7F864_9EURY</name>
<gene>
    <name evidence="1" type="ORF">SAMN05421858_4800</name>
</gene>
<proteinExistence type="predicted"/>
<dbReference type="AlphaFoldDB" id="A0A1N7F864"/>
<sequence length="50" mass="5787">MGKLVAITTDNKEIECHDIREGDNGLQLRNEEKELVGYIPYDRLCYVETT</sequence>
<protein>
    <recommendedName>
        <fullName evidence="3">HIRAN domain-containing protein</fullName>
    </recommendedName>
</protein>
<evidence type="ECO:0000313" key="2">
    <source>
        <dbReference type="Proteomes" id="UP000186914"/>
    </source>
</evidence>